<dbReference type="AlphaFoldDB" id="A0A562SEA9"/>
<dbReference type="PANTHER" id="PTHR36153:SF1">
    <property type="entry name" value="TYPE VI SECRETION SYSTEM COMPONENT TSSM1"/>
    <property type="match status" value="1"/>
</dbReference>
<evidence type="ECO:0000259" key="2">
    <source>
        <dbReference type="Pfam" id="PF06744"/>
    </source>
</evidence>
<sequence length="1193" mass="131899">MLRTYFLSLLRPASLLIFFFLILLSLAIYFFGGSLSLSGVAPLRSEQARIAVIVGIFVLFFLITFLRHWLARRANAKLINSMLANDELVSLGPDKSADEVELIRERFEAALKKLRDNPLDGKKNRNFLFELPWYILIGPPGTGKTTILRNSGLEFPLSDEGQEAIQGIGGTRNCDWWISNEAVLIDTAGRYTTQDVNQGIDAAAWNGFLDLLRQSRKRRPVNGVILTVSIADIAQSDEAERTRQADILRQRLRELHRSFGMRLPVYVTFSKCDLVAGFDEYFDSLKEKDREQVWGVTFPYDEKQITVGPAFEAGFVDLVARLEKQIPDLLAEERNNSRRCRIYGFPHEFGSLAQVLRSFLSDVFRASRYEAQPLLRGVYFTSGTQEGTPVDRLLGAMGRNFSLAPTQQLPLSGQGKAFFIKDLLKNIVFAEQNLVGRNSRLERRLAAMYGGGIAAAAAVVIGLSAYWLAGLGHANQTAEKVEEYAQRVEVRRNDADRNRSLIGILPTLNAARDLRNEIEEENNWLTATPISIEAQSTLYPAAEKTYDSYLTGYLLPAVTSRLAAQIQLVSNAPDSNSGLLRDQLETYLMLTTGENYDASKVRTALRSQTEAAFILNPENRGDMQQHMDALLALLPVTTAADAPIVDAARTRIQQVPQATDIYNRMVRDAAQRYQLAPINIVRTLGSGSLYVDTAVGGGRSIIPGIYTKNGLYNFFLTRLPEYIRASTGSDWVMGSEGMPEATYNRIASQIVKLYTEDYISNWREGVAYIRVVEIGSLGRAQIVLQELSSPSSPLTNVLNVLRENTQLPLPGSQSNQAADAAANAAPAAASGITGGLVASASEAAQKSAVETAFGKAPWPGLEIEDAFRPLNNLVDPTNGQATLDKVQQLFGDLYGNVSGVVTAPDPNSAAFDFVKGRAQSPRNDSFTTLRSEAAIQPEPVRSLVLSTVNRTWELLNQSAYLFINTRWQDEVLPVCNDIMAGRYPFTPSSEEDVSLQDFTDLLGPAGAIDAFYKDYLDPFIVKRGRQLTEIQTQGSGLGIAQTSLTQLSRAQTIKDAFFGKSGTSPEAKFTIIPTFLDPKALRSTFKIDDDQIVYRHGPERAQDFSWPSQLEGSTAEISITLLDNQKNTLEKTGTWAIFRVLSASGLSRVLGRDRFDFSIEMEEAKATYRLTASSVVNPFNLGLYTEFRCPPSL</sequence>
<evidence type="ECO:0000259" key="5">
    <source>
        <dbReference type="Pfam" id="PF21070"/>
    </source>
</evidence>
<dbReference type="SUPFAM" id="SSF52540">
    <property type="entry name" value="P-loop containing nucleoside triphosphate hydrolases"/>
    <property type="match status" value="1"/>
</dbReference>
<dbReference type="InterPro" id="IPR048677">
    <property type="entry name" value="TssM1_hel"/>
</dbReference>
<name>A0A562SEA9_9HYPH</name>
<keyword evidence="1" id="KW-0472">Membrane</keyword>
<dbReference type="InterPro" id="IPR025743">
    <property type="entry name" value="TssM1_N"/>
</dbReference>
<keyword evidence="1" id="KW-1133">Transmembrane helix</keyword>
<protein>
    <submittedName>
        <fullName evidence="6">Type VI secretion system protein ImpL</fullName>
    </submittedName>
</protein>
<dbReference type="Pfam" id="PF21070">
    <property type="entry name" value="IcmF_helical"/>
    <property type="match status" value="1"/>
</dbReference>
<dbReference type="Pfam" id="PF06761">
    <property type="entry name" value="IcmF-related"/>
    <property type="match status" value="1"/>
</dbReference>
<evidence type="ECO:0000259" key="3">
    <source>
        <dbReference type="Pfam" id="PF06761"/>
    </source>
</evidence>
<dbReference type="Proteomes" id="UP000320593">
    <property type="component" value="Unassembled WGS sequence"/>
</dbReference>
<proteinExistence type="predicted"/>
<dbReference type="CDD" id="cd00882">
    <property type="entry name" value="Ras_like_GTPase"/>
    <property type="match status" value="1"/>
</dbReference>
<dbReference type="PANTHER" id="PTHR36153">
    <property type="entry name" value="INNER MEMBRANE PROTEIN-RELATED"/>
    <property type="match status" value="1"/>
</dbReference>
<dbReference type="OrthoDB" id="9758229at2"/>
<gene>
    <name evidence="6" type="ORF">JM93_04323</name>
</gene>
<feature type="transmembrane region" description="Helical" evidence="1">
    <location>
        <begin position="12"/>
        <end position="30"/>
    </location>
</feature>
<feature type="domain" description="IcmF-related" evidence="3">
    <location>
        <begin position="505"/>
        <end position="806"/>
    </location>
</feature>
<dbReference type="Pfam" id="PF06744">
    <property type="entry name" value="IcmF_C"/>
    <property type="match status" value="1"/>
</dbReference>
<feature type="domain" description="Type VI secretion system IcmF C-terminal" evidence="2">
    <location>
        <begin position="1069"/>
        <end position="1174"/>
    </location>
</feature>
<dbReference type="NCBIfam" id="TIGR03348">
    <property type="entry name" value="VI_IcmF"/>
    <property type="match status" value="1"/>
</dbReference>
<dbReference type="Pfam" id="PF14331">
    <property type="entry name" value="IcmF-related_N"/>
    <property type="match status" value="1"/>
</dbReference>
<evidence type="ECO:0000313" key="7">
    <source>
        <dbReference type="Proteomes" id="UP000320593"/>
    </source>
</evidence>
<keyword evidence="7" id="KW-1185">Reference proteome</keyword>
<feature type="domain" description="Type VI secretion system component TssM1 helical" evidence="5">
    <location>
        <begin position="963"/>
        <end position="1059"/>
    </location>
</feature>
<feature type="transmembrane region" description="Helical" evidence="1">
    <location>
        <begin position="50"/>
        <end position="70"/>
    </location>
</feature>
<accession>A0A562SEA9</accession>
<evidence type="ECO:0000259" key="4">
    <source>
        <dbReference type="Pfam" id="PF14331"/>
    </source>
</evidence>
<evidence type="ECO:0000313" key="6">
    <source>
        <dbReference type="EMBL" id="TWI79552.1"/>
    </source>
</evidence>
<reference evidence="6 7" key="1">
    <citation type="submission" date="2019-07" db="EMBL/GenBank/DDBJ databases">
        <title>Genomic Encyclopedia of Archaeal and Bacterial Type Strains, Phase II (KMG-II): from individual species to whole genera.</title>
        <authorList>
            <person name="Goeker M."/>
        </authorList>
    </citation>
    <scope>NUCLEOTIDE SEQUENCE [LARGE SCALE GENOMIC DNA]</scope>
    <source>
        <strain evidence="6 7">ATCC BAA-252</strain>
    </source>
</reference>
<dbReference type="EMBL" id="VLLF01000014">
    <property type="protein sequence ID" value="TWI79552.1"/>
    <property type="molecule type" value="Genomic_DNA"/>
</dbReference>
<keyword evidence="1" id="KW-0812">Transmembrane</keyword>
<feature type="transmembrane region" description="Helical" evidence="1">
    <location>
        <begin position="446"/>
        <end position="469"/>
    </location>
</feature>
<dbReference type="InterPro" id="IPR027417">
    <property type="entry name" value="P-loop_NTPase"/>
</dbReference>
<dbReference type="InterPro" id="IPR053156">
    <property type="entry name" value="T6SS_TssM-like"/>
</dbReference>
<feature type="domain" description="Type VI secretion system component TssM1 N-terminal" evidence="4">
    <location>
        <begin position="201"/>
        <end position="455"/>
    </location>
</feature>
<evidence type="ECO:0000256" key="1">
    <source>
        <dbReference type="SAM" id="Phobius"/>
    </source>
</evidence>
<dbReference type="Gene3D" id="3.40.50.300">
    <property type="entry name" value="P-loop containing nucleotide triphosphate hydrolases"/>
    <property type="match status" value="1"/>
</dbReference>
<dbReference type="InterPro" id="IPR009612">
    <property type="entry name" value="IcmF-rel"/>
</dbReference>
<dbReference type="RefSeq" id="WP_145347582.1">
    <property type="nucleotide sequence ID" value="NZ_VLLF01000014.1"/>
</dbReference>
<comment type="caution">
    <text evidence="6">The sequence shown here is derived from an EMBL/GenBank/DDBJ whole genome shotgun (WGS) entry which is preliminary data.</text>
</comment>
<organism evidence="6 7">
    <name type="scientific">Roseibium hamelinense</name>
    <dbReference type="NCBI Taxonomy" id="150831"/>
    <lineage>
        <taxon>Bacteria</taxon>
        <taxon>Pseudomonadati</taxon>
        <taxon>Pseudomonadota</taxon>
        <taxon>Alphaproteobacteria</taxon>
        <taxon>Hyphomicrobiales</taxon>
        <taxon>Stappiaceae</taxon>
        <taxon>Roseibium</taxon>
    </lineage>
</organism>
<dbReference type="InterPro" id="IPR010623">
    <property type="entry name" value="IcmF_C"/>
</dbReference>
<dbReference type="InterPro" id="IPR017731">
    <property type="entry name" value="TssM1-like"/>
</dbReference>